<protein>
    <recommendedName>
        <fullName evidence="3">DUF4189 domain-containing protein</fullName>
    </recommendedName>
</protein>
<dbReference type="AlphaFoldDB" id="A0A7W2KYT1"/>
<dbReference type="RefSeq" id="WP_176514094.1">
    <property type="nucleotide sequence ID" value="NZ_CP060529.1"/>
</dbReference>
<evidence type="ECO:0000313" key="2">
    <source>
        <dbReference type="Proteomes" id="UP000553948"/>
    </source>
</evidence>
<accession>A0A7W2KYT1</accession>
<dbReference type="Proteomes" id="UP000553948">
    <property type="component" value="Unassembled WGS sequence"/>
</dbReference>
<proteinExistence type="predicted"/>
<gene>
    <name evidence="1" type="ORF">H4C47_06325</name>
</gene>
<dbReference type="EMBL" id="JACGDG010000004">
    <property type="protein sequence ID" value="MBA6115339.1"/>
    <property type="molecule type" value="Genomic_DNA"/>
</dbReference>
<evidence type="ECO:0000313" key="1">
    <source>
        <dbReference type="EMBL" id="MBA6115339.1"/>
    </source>
</evidence>
<dbReference type="PROSITE" id="PS51257">
    <property type="entry name" value="PROKAR_LIPOPROTEIN"/>
    <property type="match status" value="1"/>
</dbReference>
<comment type="caution">
    <text evidence="1">The sequence shown here is derived from an EMBL/GenBank/DDBJ whole genome shotgun (WGS) entry which is preliminary data.</text>
</comment>
<reference evidence="1 2" key="1">
    <citation type="submission" date="2020-07" db="EMBL/GenBank/DDBJ databases">
        <title>Diversity of carbapenemase encoding genes among Pseudomonas putida group clinical isolates in a tertiary Brazilian hospital.</title>
        <authorList>
            <person name="Alberto-Lei F."/>
            <person name="Nodari C.S."/>
            <person name="Streling A.P."/>
            <person name="Paulino J.T."/>
            <person name="Bessa-Neto F.O."/>
            <person name="Cayo R."/>
            <person name="Gales A.C."/>
        </authorList>
    </citation>
    <scope>NUCLEOTIDE SEQUENCE [LARGE SCALE GENOMIC DNA]</scope>
    <source>
        <strain evidence="1 2">12464</strain>
    </source>
</reference>
<name>A0A7W2KYT1_PSEPU</name>
<sequence>MSAHTARPYTLWAAHALLAVSLALTTGCSNRHSQTRYYAAAAGSNCFAKAVPSLGEGGLAWGNTLSIARQKSMNNCIRYAGRSGGTPNTCQVVMAKCKN</sequence>
<evidence type="ECO:0008006" key="3">
    <source>
        <dbReference type="Google" id="ProtNLM"/>
    </source>
</evidence>
<organism evidence="1 2">
    <name type="scientific">Pseudomonas putida</name>
    <name type="common">Arthrobacter siderocapsulatus</name>
    <dbReference type="NCBI Taxonomy" id="303"/>
    <lineage>
        <taxon>Bacteria</taxon>
        <taxon>Pseudomonadati</taxon>
        <taxon>Pseudomonadota</taxon>
        <taxon>Gammaproteobacteria</taxon>
        <taxon>Pseudomonadales</taxon>
        <taxon>Pseudomonadaceae</taxon>
        <taxon>Pseudomonas</taxon>
    </lineage>
</organism>